<dbReference type="CDD" id="cd02440">
    <property type="entry name" value="AdoMet_MTases"/>
    <property type="match status" value="1"/>
</dbReference>
<dbReference type="InterPro" id="IPR019614">
    <property type="entry name" value="SAM-dep_methyl-trfase"/>
</dbReference>
<dbReference type="InterPro" id="IPR029063">
    <property type="entry name" value="SAM-dependent_MTases_sf"/>
</dbReference>
<proteinExistence type="inferred from homology"/>
<evidence type="ECO:0000259" key="9">
    <source>
        <dbReference type="Pfam" id="PF17785"/>
    </source>
</evidence>
<accession>A0ABT8TBI3</accession>
<comment type="subcellular location">
    <subcellularLocation>
        <location evidence="1">Cytoplasm</location>
    </subcellularLocation>
</comment>
<evidence type="ECO:0000259" key="8">
    <source>
        <dbReference type="Pfam" id="PF10672"/>
    </source>
</evidence>
<dbReference type="CDD" id="cd21153">
    <property type="entry name" value="PUA_RlmI"/>
    <property type="match status" value="1"/>
</dbReference>
<evidence type="ECO:0000256" key="4">
    <source>
        <dbReference type="ARBA" id="ARBA00022603"/>
    </source>
</evidence>
<dbReference type="CDD" id="cd11572">
    <property type="entry name" value="RlmI_M_like"/>
    <property type="match status" value="1"/>
</dbReference>
<dbReference type="Gene3D" id="2.30.130.10">
    <property type="entry name" value="PUA domain"/>
    <property type="match status" value="1"/>
</dbReference>
<dbReference type="GO" id="GO:0008168">
    <property type="term" value="F:methyltransferase activity"/>
    <property type="evidence" value="ECO:0007669"/>
    <property type="project" value="UniProtKB-KW"/>
</dbReference>
<evidence type="ECO:0000256" key="6">
    <source>
        <dbReference type="ARBA" id="ARBA00022691"/>
    </source>
</evidence>
<comment type="caution">
    <text evidence="10">The sequence shown here is derived from an EMBL/GenBank/DDBJ whole genome shotgun (WGS) entry which is preliminary data.</text>
</comment>
<feature type="domain" description="S-adenosylmethionine-dependent methyltransferase" evidence="8">
    <location>
        <begin position="175"/>
        <end position="379"/>
    </location>
</feature>
<dbReference type="Proteomes" id="UP001168380">
    <property type="component" value="Unassembled WGS sequence"/>
</dbReference>
<protein>
    <submittedName>
        <fullName evidence="10">Class I SAM-dependent rRNA methyltransferase</fullName>
        <ecNumber evidence="10">2.1.1.-</ecNumber>
    </submittedName>
</protein>
<dbReference type="SUPFAM" id="SSF53335">
    <property type="entry name" value="S-adenosyl-L-methionine-dependent methyltransferases"/>
    <property type="match status" value="1"/>
</dbReference>
<evidence type="ECO:0000256" key="3">
    <source>
        <dbReference type="ARBA" id="ARBA00022552"/>
    </source>
</evidence>
<feature type="domain" description="RlmI-like PUA" evidence="9">
    <location>
        <begin position="7"/>
        <end position="72"/>
    </location>
</feature>
<dbReference type="InterPro" id="IPR015947">
    <property type="entry name" value="PUA-like_sf"/>
</dbReference>
<sequence length="398" mass="44191">MSLPTLYLNSQMDRRLKRGHLWIYSNEVDTKRSPLKSLEPGTQVRVVTAKEQLIGVAMVNPANLICARLVSRTDQPMDEELLRERLRRALQLRDKAFPDPYYRLVFGDSDLLPGLVVDRFADYLVVQIATAGMEALRDLLVPVLVELLSPKGILLANDHSARELEGLERYTQVAYGEVPELVELVENQTRFRVPVHDGQKTGWFFDHRVGREQLRRWSAGARVLDVFSYIGGWGVEAATAGASQVLCVDASQKAVAQVLQNAALNGVSERVQARCGKAIEVLKALIAEGASFDVVVLDPPAFIKRRKDQKAGEAAYRHINELGLQLLSDGGLLVSASCSMHLAEDTLVDIVRASAWKAGRYARIIQRLGQGPDHPVHPAIVETNYLKAVFARVFADPR</sequence>
<keyword evidence="3" id="KW-0698">rRNA processing</keyword>
<dbReference type="EC" id="2.1.1.-" evidence="10"/>
<keyword evidence="5 10" id="KW-0808">Transferase</keyword>
<evidence type="ECO:0000256" key="1">
    <source>
        <dbReference type="ARBA" id="ARBA00004496"/>
    </source>
</evidence>
<dbReference type="Gene3D" id="3.30.750.80">
    <property type="entry name" value="RNA methyltransferase domain (HRMD) like"/>
    <property type="match status" value="1"/>
</dbReference>
<comment type="similarity">
    <text evidence="7">Belongs to the methyltransferase superfamily. RlmI family.</text>
</comment>
<gene>
    <name evidence="10" type="ORF">QWI16_02345</name>
</gene>
<dbReference type="Gene3D" id="3.40.50.150">
    <property type="entry name" value="Vaccinia Virus protein VP39"/>
    <property type="match status" value="1"/>
</dbReference>
<dbReference type="InterPro" id="IPR041532">
    <property type="entry name" value="RlmI-like_PUA"/>
</dbReference>
<dbReference type="RefSeq" id="WP_302711118.1">
    <property type="nucleotide sequence ID" value="NZ_JAULRT010000032.1"/>
</dbReference>
<dbReference type="Pfam" id="PF10672">
    <property type="entry name" value="Methyltrans_SAM"/>
    <property type="match status" value="1"/>
</dbReference>
<evidence type="ECO:0000313" key="11">
    <source>
        <dbReference type="Proteomes" id="UP001168380"/>
    </source>
</evidence>
<dbReference type="EMBL" id="JAULRT010000032">
    <property type="protein sequence ID" value="MDO3380995.1"/>
    <property type="molecule type" value="Genomic_DNA"/>
</dbReference>
<keyword evidence="2" id="KW-0963">Cytoplasm</keyword>
<name>A0ABT8TBI3_9GAMM</name>
<keyword evidence="4 10" id="KW-0489">Methyltransferase</keyword>
<dbReference type="InterPro" id="IPR036974">
    <property type="entry name" value="PUA_sf"/>
</dbReference>
<evidence type="ECO:0000256" key="2">
    <source>
        <dbReference type="ARBA" id="ARBA00022490"/>
    </source>
</evidence>
<evidence type="ECO:0000313" key="10">
    <source>
        <dbReference type="EMBL" id="MDO3380995.1"/>
    </source>
</evidence>
<keyword evidence="11" id="KW-1185">Reference proteome</keyword>
<reference evidence="10" key="1">
    <citation type="submission" date="2023-07" db="EMBL/GenBank/DDBJ databases">
        <title>Gilvimarinus algae sp. nov., isolated from the surface of Kelp.</title>
        <authorList>
            <person name="Sun Y.Y."/>
            <person name="Gong Y."/>
            <person name="Du Z.J."/>
        </authorList>
    </citation>
    <scope>NUCLEOTIDE SEQUENCE</scope>
    <source>
        <strain evidence="10">SDUM040014</strain>
    </source>
</reference>
<evidence type="ECO:0000256" key="7">
    <source>
        <dbReference type="ARBA" id="ARBA00038091"/>
    </source>
</evidence>
<dbReference type="PANTHER" id="PTHR42873:SF1">
    <property type="entry name" value="S-ADENOSYLMETHIONINE-DEPENDENT METHYLTRANSFERASE DOMAIN-CONTAINING PROTEIN"/>
    <property type="match status" value="1"/>
</dbReference>
<organism evidence="10 11">
    <name type="scientific">Gilvimarinus algae</name>
    <dbReference type="NCBI Taxonomy" id="3058037"/>
    <lineage>
        <taxon>Bacteria</taxon>
        <taxon>Pseudomonadati</taxon>
        <taxon>Pseudomonadota</taxon>
        <taxon>Gammaproteobacteria</taxon>
        <taxon>Cellvibrionales</taxon>
        <taxon>Cellvibrionaceae</taxon>
        <taxon>Gilvimarinus</taxon>
    </lineage>
</organism>
<dbReference type="Pfam" id="PF17785">
    <property type="entry name" value="PUA_3"/>
    <property type="match status" value="1"/>
</dbReference>
<dbReference type="GO" id="GO:0032259">
    <property type="term" value="P:methylation"/>
    <property type="evidence" value="ECO:0007669"/>
    <property type="project" value="UniProtKB-KW"/>
</dbReference>
<keyword evidence="6" id="KW-0949">S-adenosyl-L-methionine</keyword>
<dbReference type="SUPFAM" id="SSF88697">
    <property type="entry name" value="PUA domain-like"/>
    <property type="match status" value="1"/>
</dbReference>
<dbReference type="PANTHER" id="PTHR42873">
    <property type="entry name" value="RIBOSOMAL RNA LARGE SUBUNIT METHYLTRANSFERASE"/>
    <property type="match status" value="1"/>
</dbReference>
<evidence type="ECO:0000256" key="5">
    <source>
        <dbReference type="ARBA" id="ARBA00022679"/>
    </source>
</evidence>